<keyword evidence="5 7" id="KW-0472">Membrane</keyword>
<protein>
    <submittedName>
        <fullName evidence="8">Sodium- and chloride-dependent GABA transporter 1-like</fullName>
    </submittedName>
</protein>
<keyword evidence="6" id="KW-0479">Metal-binding</keyword>
<dbReference type="Pfam" id="PF00209">
    <property type="entry name" value="SNF"/>
    <property type="match status" value="1"/>
</dbReference>
<evidence type="ECO:0000256" key="3">
    <source>
        <dbReference type="ARBA" id="ARBA00022692"/>
    </source>
</evidence>
<dbReference type="GO" id="GO:0089718">
    <property type="term" value="P:amino acid import across plasma membrane"/>
    <property type="evidence" value="ECO:0007669"/>
    <property type="project" value="TreeGrafter"/>
</dbReference>
<dbReference type="PROSITE" id="PS50267">
    <property type="entry name" value="NA_NEUROTRAN_SYMP_3"/>
    <property type="match status" value="1"/>
</dbReference>
<gene>
    <name evidence="8" type="primary">SLC6A5</name>
    <name evidence="8" type="ORF">AOXY_G38807</name>
</gene>
<evidence type="ECO:0000256" key="6">
    <source>
        <dbReference type="PIRSR" id="PIRSR600175-1"/>
    </source>
</evidence>
<feature type="binding site" evidence="6">
    <location>
        <position position="25"/>
    </location>
    <ligand>
        <name>Na(+)</name>
        <dbReference type="ChEBI" id="CHEBI:29101"/>
        <label>1</label>
    </ligand>
</feature>
<comment type="subcellular location">
    <subcellularLocation>
        <location evidence="1">Membrane</location>
        <topology evidence="1">Multi-pass membrane protein</topology>
    </subcellularLocation>
</comment>
<dbReference type="Proteomes" id="UP001230051">
    <property type="component" value="Unassembled WGS sequence"/>
</dbReference>
<dbReference type="AlphaFoldDB" id="A0AAD8FQQ5"/>
<name>A0AAD8FQQ5_ACIOX</name>
<dbReference type="PANTHER" id="PTHR11616:SF133">
    <property type="entry name" value="TRANSPORTER"/>
    <property type="match status" value="1"/>
</dbReference>
<keyword evidence="3 7" id="KW-0812">Transmembrane</keyword>
<dbReference type="InterPro" id="IPR037272">
    <property type="entry name" value="SNS_sf"/>
</dbReference>
<evidence type="ECO:0000256" key="5">
    <source>
        <dbReference type="ARBA" id="ARBA00023136"/>
    </source>
</evidence>
<sequence length="91" mass="9859">MISMASYNKFNNNILRDTLIVTLTNSATSIFAGLVIFSAIATWPTYTTCLSTTSLQTGPAWCLLFIQRPLLPCRCLPCGRPSFSSCCSALG</sequence>
<accession>A0AAD8FQQ5</accession>
<keyword evidence="6" id="KW-0915">Sodium</keyword>
<evidence type="ECO:0000256" key="4">
    <source>
        <dbReference type="ARBA" id="ARBA00022989"/>
    </source>
</evidence>
<evidence type="ECO:0000256" key="7">
    <source>
        <dbReference type="SAM" id="Phobius"/>
    </source>
</evidence>
<keyword evidence="4 7" id="KW-1133">Transmembrane helix</keyword>
<dbReference type="GO" id="GO:0005886">
    <property type="term" value="C:plasma membrane"/>
    <property type="evidence" value="ECO:0007669"/>
    <property type="project" value="TreeGrafter"/>
</dbReference>
<dbReference type="EMBL" id="JAGXEW010002390">
    <property type="protein sequence ID" value="KAK1117824.1"/>
    <property type="molecule type" value="Genomic_DNA"/>
</dbReference>
<keyword evidence="9" id="KW-1185">Reference proteome</keyword>
<evidence type="ECO:0000256" key="1">
    <source>
        <dbReference type="ARBA" id="ARBA00004141"/>
    </source>
</evidence>
<evidence type="ECO:0000256" key="2">
    <source>
        <dbReference type="ARBA" id="ARBA00022448"/>
    </source>
</evidence>
<evidence type="ECO:0000313" key="8">
    <source>
        <dbReference type="EMBL" id="KAK1117824.1"/>
    </source>
</evidence>
<feature type="transmembrane region" description="Helical" evidence="7">
    <location>
        <begin position="20"/>
        <end position="43"/>
    </location>
</feature>
<dbReference type="PANTHER" id="PTHR11616">
    <property type="entry name" value="SODIUM/CHLORIDE DEPENDENT TRANSPORTER"/>
    <property type="match status" value="1"/>
</dbReference>
<proteinExistence type="predicted"/>
<organism evidence="8 9">
    <name type="scientific">Acipenser oxyrinchus oxyrinchus</name>
    <dbReference type="NCBI Taxonomy" id="40147"/>
    <lineage>
        <taxon>Eukaryota</taxon>
        <taxon>Metazoa</taxon>
        <taxon>Chordata</taxon>
        <taxon>Craniata</taxon>
        <taxon>Vertebrata</taxon>
        <taxon>Euteleostomi</taxon>
        <taxon>Actinopterygii</taxon>
        <taxon>Chondrostei</taxon>
        <taxon>Acipenseriformes</taxon>
        <taxon>Acipenseridae</taxon>
        <taxon>Acipenser</taxon>
    </lineage>
</organism>
<dbReference type="GO" id="GO:0005283">
    <property type="term" value="F:amino acid:sodium symporter activity"/>
    <property type="evidence" value="ECO:0007669"/>
    <property type="project" value="TreeGrafter"/>
</dbReference>
<dbReference type="GO" id="GO:0046872">
    <property type="term" value="F:metal ion binding"/>
    <property type="evidence" value="ECO:0007669"/>
    <property type="project" value="UniProtKB-KW"/>
</dbReference>
<dbReference type="InterPro" id="IPR000175">
    <property type="entry name" value="Na/ntran_symport"/>
</dbReference>
<keyword evidence="2" id="KW-0813">Transport</keyword>
<dbReference type="SUPFAM" id="SSF161070">
    <property type="entry name" value="SNF-like"/>
    <property type="match status" value="1"/>
</dbReference>
<evidence type="ECO:0000313" key="9">
    <source>
        <dbReference type="Proteomes" id="UP001230051"/>
    </source>
</evidence>
<comment type="caution">
    <text evidence="8">The sequence shown here is derived from an EMBL/GenBank/DDBJ whole genome shotgun (WGS) entry which is preliminary data.</text>
</comment>
<reference evidence="8" key="1">
    <citation type="submission" date="2022-02" db="EMBL/GenBank/DDBJ databases">
        <title>Atlantic sturgeon de novo genome assembly.</title>
        <authorList>
            <person name="Stock M."/>
            <person name="Klopp C."/>
            <person name="Guiguen Y."/>
            <person name="Cabau C."/>
            <person name="Parinello H."/>
            <person name="Santidrian Yebra-Pimentel E."/>
            <person name="Kuhl H."/>
            <person name="Dirks R.P."/>
            <person name="Guessner J."/>
            <person name="Wuertz S."/>
            <person name="Du K."/>
            <person name="Schartl M."/>
        </authorList>
    </citation>
    <scope>NUCLEOTIDE SEQUENCE</scope>
    <source>
        <strain evidence="8">STURGEONOMICS-FGT-2020</strain>
        <tissue evidence="8">Whole blood</tissue>
    </source>
</reference>